<comment type="similarity">
    <text evidence="1">Belongs to the ANT/ATPSC lysine N-methyltransferase family.</text>
</comment>
<organism evidence="5 6">
    <name type="scientific">Hyphodiscus hymeniophilus</name>
    <dbReference type="NCBI Taxonomy" id="353542"/>
    <lineage>
        <taxon>Eukaryota</taxon>
        <taxon>Fungi</taxon>
        <taxon>Dikarya</taxon>
        <taxon>Ascomycota</taxon>
        <taxon>Pezizomycotina</taxon>
        <taxon>Leotiomycetes</taxon>
        <taxon>Helotiales</taxon>
        <taxon>Hyphodiscaceae</taxon>
        <taxon>Hyphodiscus</taxon>
    </lineage>
</organism>
<dbReference type="SUPFAM" id="SSF53335">
    <property type="entry name" value="S-adenosyl-L-methionine-dependent methyltransferases"/>
    <property type="match status" value="1"/>
</dbReference>
<dbReference type="GO" id="GO:1905706">
    <property type="term" value="P:regulation of mitochondrial ATP synthesis coupled proton transport"/>
    <property type="evidence" value="ECO:0007669"/>
    <property type="project" value="TreeGrafter"/>
</dbReference>
<keyword evidence="4" id="KW-0949">S-adenosyl-L-methionine</keyword>
<evidence type="ECO:0000256" key="4">
    <source>
        <dbReference type="ARBA" id="ARBA00022691"/>
    </source>
</evidence>
<reference evidence="5" key="1">
    <citation type="submission" date="2019-07" db="EMBL/GenBank/DDBJ databases">
        <title>Hyphodiscus hymeniophilus genome sequencing and assembly.</title>
        <authorList>
            <person name="Kramer G."/>
            <person name="Nodwell J."/>
        </authorList>
    </citation>
    <scope>NUCLEOTIDE SEQUENCE</scope>
    <source>
        <strain evidence="5">ATCC 34498</strain>
    </source>
</reference>
<keyword evidence="2" id="KW-0489">Methyltransferase</keyword>
<comment type="caution">
    <text evidence="5">The sequence shown here is derived from an EMBL/GenBank/DDBJ whole genome shotgun (WGS) entry which is preliminary data.</text>
</comment>
<gene>
    <name evidence="5" type="ORF">D0Z07_1800</name>
</gene>
<dbReference type="GO" id="GO:0005739">
    <property type="term" value="C:mitochondrion"/>
    <property type="evidence" value="ECO:0007669"/>
    <property type="project" value="TreeGrafter"/>
</dbReference>
<evidence type="ECO:0000313" key="5">
    <source>
        <dbReference type="EMBL" id="KAG0651307.1"/>
    </source>
</evidence>
<evidence type="ECO:0008006" key="7">
    <source>
        <dbReference type="Google" id="ProtNLM"/>
    </source>
</evidence>
<dbReference type="InterPro" id="IPR029063">
    <property type="entry name" value="SAM-dependent_MTases_sf"/>
</dbReference>
<dbReference type="PANTHER" id="PTHR13610:SF11">
    <property type="entry name" value="METHYLTRANSFERASE DOMAIN-CONTAINING PROTEIN"/>
    <property type="match status" value="1"/>
</dbReference>
<dbReference type="Proteomes" id="UP000785200">
    <property type="component" value="Unassembled WGS sequence"/>
</dbReference>
<sequence length="222" mass="24316">MTAAPSNQYMAVEESEALEHVDDITEWHMPTFAFHDLDYIPSGYSGVLAPYIETGPGTMRAAATLMHLDLAPQPGLSNTQQVICDLGCGDGEFLIGLLRHITKTAPLTTSGFGIDYNASLIATATLNAVAAGEKAHWLVYDFNLDEDDLFTQIGKEGVTHMFVYLIPKQLALKTVKSLLMRLCESGVMICCHKFQPACLGSWKTASNDLMDLVVYECGKFEE</sequence>
<dbReference type="EMBL" id="VNKQ01000004">
    <property type="protein sequence ID" value="KAG0651307.1"/>
    <property type="molecule type" value="Genomic_DNA"/>
</dbReference>
<dbReference type="AlphaFoldDB" id="A0A9P6VPL4"/>
<dbReference type="CDD" id="cd02440">
    <property type="entry name" value="AdoMet_MTases"/>
    <property type="match status" value="1"/>
</dbReference>
<dbReference type="GO" id="GO:0032259">
    <property type="term" value="P:methylation"/>
    <property type="evidence" value="ECO:0007669"/>
    <property type="project" value="UniProtKB-KW"/>
</dbReference>
<name>A0A9P6VPL4_9HELO</name>
<evidence type="ECO:0000256" key="2">
    <source>
        <dbReference type="ARBA" id="ARBA00022603"/>
    </source>
</evidence>
<evidence type="ECO:0000313" key="6">
    <source>
        <dbReference type="Proteomes" id="UP000785200"/>
    </source>
</evidence>
<keyword evidence="3" id="KW-0808">Transferase</keyword>
<dbReference type="InterPro" id="IPR026170">
    <property type="entry name" value="FAM173A/B"/>
</dbReference>
<dbReference type="PANTHER" id="PTHR13610">
    <property type="entry name" value="METHYLTRANSFERASE DOMAIN-CONTAINING PROTEIN"/>
    <property type="match status" value="1"/>
</dbReference>
<evidence type="ECO:0000256" key="1">
    <source>
        <dbReference type="ARBA" id="ARBA00010633"/>
    </source>
</evidence>
<protein>
    <recommendedName>
        <fullName evidence="7">Methyltransferase domain-containing protein</fullName>
    </recommendedName>
</protein>
<dbReference type="GO" id="GO:0016279">
    <property type="term" value="F:protein-lysine N-methyltransferase activity"/>
    <property type="evidence" value="ECO:0007669"/>
    <property type="project" value="InterPro"/>
</dbReference>
<dbReference type="OrthoDB" id="2905359at2759"/>
<evidence type="ECO:0000256" key="3">
    <source>
        <dbReference type="ARBA" id="ARBA00022679"/>
    </source>
</evidence>
<proteinExistence type="inferred from homology"/>
<accession>A0A9P6VPL4</accession>
<keyword evidence="6" id="KW-1185">Reference proteome</keyword>
<dbReference type="Gene3D" id="3.40.50.150">
    <property type="entry name" value="Vaccinia Virus protein VP39"/>
    <property type="match status" value="1"/>
</dbReference>